<name>A0A7W9YVQ8_9HYPH</name>
<dbReference type="PANTHER" id="PTHR41259">
    <property type="entry name" value="DOUBLE-STRAND BREAK REPAIR RAD50 ATPASE, PUTATIVE-RELATED"/>
    <property type="match status" value="1"/>
</dbReference>
<gene>
    <name evidence="3" type="ORF">HNQ75_001121</name>
</gene>
<dbReference type="AlphaFoldDB" id="A0A7W9YVQ8"/>
<evidence type="ECO:0000259" key="2">
    <source>
        <dbReference type="Pfam" id="PF13514"/>
    </source>
</evidence>
<evidence type="ECO:0000313" key="4">
    <source>
        <dbReference type="Proteomes" id="UP000535501"/>
    </source>
</evidence>
<reference evidence="3 4" key="1">
    <citation type="submission" date="2020-08" db="EMBL/GenBank/DDBJ databases">
        <title>Genomic Encyclopedia of Type Strains, Phase IV (KMG-IV): sequencing the most valuable type-strain genomes for metagenomic binning, comparative biology and taxonomic classification.</title>
        <authorList>
            <person name="Goeker M."/>
        </authorList>
    </citation>
    <scope>NUCLEOTIDE SEQUENCE [LARGE SCALE GENOMIC DNA]</scope>
    <source>
        <strain evidence="3 4">DSM 102134</strain>
    </source>
</reference>
<organism evidence="3 4">
    <name type="scientific">Pseudorhizobium flavum</name>
    <dbReference type="NCBI Taxonomy" id="1335061"/>
    <lineage>
        <taxon>Bacteria</taxon>
        <taxon>Pseudomonadati</taxon>
        <taxon>Pseudomonadota</taxon>
        <taxon>Alphaproteobacteria</taxon>
        <taxon>Hyphomicrobiales</taxon>
        <taxon>Rhizobiaceae</taxon>
        <taxon>Rhizobium/Agrobacterium group</taxon>
        <taxon>Pseudorhizobium</taxon>
    </lineage>
</organism>
<sequence length="1146" mass="127137">MRFDRLDILRYGALADRSLVFCPDARLHIVYGPNEAGKSSALSAISDLLFGFPERTPYGFKSDAASLRIGALISSRGGASLEFRRRKGRKGTLLAASDPEEALADDALAPFLGTLTRDVFERAFGLNSSTLRAGGDSMLKSGGEIGNLLFSAASGLTGLADMRKGLEAEADSIYAPRKSKDRLFYQVLDAHEEARRAERENELKSGDWKKLVAEQNDLETELASVLTARQENIRRLEHLRMLQRLDPIIREIDREREQIAQYEWLANQPADLEPRLASLLERLRENEAATRRGEGDLARLHDEIAAIHVDDALLAASAAIMSAYSDKGVYAKAREDIARVRGEADDYDQRLADAARRLGLALSDLEGRQPPDAELARLRSLLDEGTDLDRMLRDTRQRMEEHHDALRDMRKAVGATHLVDPKPWAEQLAALRPDLVEIQRLEALQVKLARVEADLATATARLDPAVSDLRTLASAPLPDAAEISAHRRMLDTARVEAKEVEGRLATLDGEAARIRRELAALEVAGPVVSREQIATSRAERDRQFGIARKTSDAASFDSLAVGIAQADRLADAALADAERVTRHAQLTLRQGELERELAEARDALRLAEIMLSDAVTAYEDAFRASGIQPAAPERMIDWRRALEDCFRQLREIDLLHDEMEVLRLREEAVRPALLSIADAVALAAVALPTVALGRGLERRLSEIGQEWLDSRSSETKRAMAEEAIGRLEKRERELMGDVSAWQRKFSAAAVAVGLPEDADPPMALAALEAWRTVPGLLSERENRQRRVRGMVRDMEAFETSVGRLVASAAPDLAAIPADVAAGLLHERVLEATNENKRRESLSDQLERLELSLVRLAAEEAELATEAAAVAADLGRHVSDFPQVLEDLHERHRLQIALRQCRDRFAEHADGASEDEIRVALADFDRVEAVLEVERLGREEDQLIERMNGLGIAKADNERRRRELETGVGAERAVFQKLAAETEAKELARRWVVLKLAASLLSSSMESYRERQADPVMKRAGELFAGLTGDRFSRLLQLYDEQDELQLAVERQTGEQVPLSGLSEGTGDQLYLALRLAFLEDYCRRNEPAPLVLDDIFQTFDDERTAAALRTLSAASETHQTLLFTHHDSVVQAARRELGEGVDLVAL</sequence>
<accession>A0A7W9YVQ8</accession>
<dbReference type="RefSeq" id="WP_077547166.1">
    <property type="nucleotide sequence ID" value="NZ_JACHEJ010000002.1"/>
</dbReference>
<dbReference type="SUPFAM" id="SSF52540">
    <property type="entry name" value="P-loop containing nucleoside triphosphate hydrolases"/>
    <property type="match status" value="1"/>
</dbReference>
<protein>
    <submittedName>
        <fullName evidence="3">Uncharacterized protein YhaN</fullName>
    </submittedName>
</protein>
<evidence type="ECO:0000313" key="3">
    <source>
        <dbReference type="EMBL" id="MBB6179167.1"/>
    </source>
</evidence>
<feature type="coiled-coil region" evidence="1">
    <location>
        <begin position="831"/>
        <end position="865"/>
    </location>
</feature>
<dbReference type="EMBL" id="JACHEJ010000002">
    <property type="protein sequence ID" value="MBB6179167.1"/>
    <property type="molecule type" value="Genomic_DNA"/>
</dbReference>
<dbReference type="PANTHER" id="PTHR41259:SF1">
    <property type="entry name" value="DOUBLE-STRAND BREAK REPAIR RAD50 ATPASE, PUTATIVE-RELATED"/>
    <property type="match status" value="1"/>
</dbReference>
<keyword evidence="1" id="KW-0175">Coiled coil</keyword>
<dbReference type="Gene3D" id="3.40.50.300">
    <property type="entry name" value="P-loop containing nucleotide triphosphate hydrolases"/>
    <property type="match status" value="2"/>
</dbReference>
<keyword evidence="4" id="KW-1185">Reference proteome</keyword>
<feature type="coiled-coil region" evidence="1">
    <location>
        <begin position="330"/>
        <end position="357"/>
    </location>
</feature>
<dbReference type="Proteomes" id="UP000535501">
    <property type="component" value="Unassembled WGS sequence"/>
</dbReference>
<comment type="caution">
    <text evidence="3">The sequence shown here is derived from an EMBL/GenBank/DDBJ whole genome shotgun (WGS) entry which is preliminary data.</text>
</comment>
<dbReference type="InterPro" id="IPR038734">
    <property type="entry name" value="YhaN_AAA"/>
</dbReference>
<feature type="coiled-coil region" evidence="1">
    <location>
        <begin position="490"/>
        <end position="524"/>
    </location>
</feature>
<proteinExistence type="predicted"/>
<feature type="coiled-coil region" evidence="1">
    <location>
        <begin position="583"/>
        <end position="610"/>
    </location>
</feature>
<dbReference type="InterPro" id="IPR027417">
    <property type="entry name" value="P-loop_NTPase"/>
</dbReference>
<evidence type="ECO:0000256" key="1">
    <source>
        <dbReference type="SAM" id="Coils"/>
    </source>
</evidence>
<dbReference type="Pfam" id="PF13514">
    <property type="entry name" value="AAA_27"/>
    <property type="match status" value="1"/>
</dbReference>
<feature type="domain" description="YhaN AAA" evidence="2">
    <location>
        <begin position="1"/>
        <end position="208"/>
    </location>
</feature>